<keyword evidence="3" id="KW-0963">Cytoplasm</keyword>
<evidence type="ECO:0000256" key="3">
    <source>
        <dbReference type="ARBA" id="ARBA00022490"/>
    </source>
</evidence>
<gene>
    <name evidence="9" type="primary">hook1</name>
</gene>
<feature type="coiled-coil region" evidence="7">
    <location>
        <begin position="184"/>
        <end position="368"/>
    </location>
</feature>
<reference evidence="9" key="2">
    <citation type="submission" date="2025-09" db="UniProtKB">
        <authorList>
            <consortium name="Ensembl"/>
        </authorList>
    </citation>
    <scope>IDENTIFICATION</scope>
</reference>
<keyword evidence="10" id="KW-1185">Reference proteome</keyword>
<organism evidence="9 10">
    <name type="scientific">Sinocyclocheilus anshuiensis</name>
    <dbReference type="NCBI Taxonomy" id="1608454"/>
    <lineage>
        <taxon>Eukaryota</taxon>
        <taxon>Metazoa</taxon>
        <taxon>Chordata</taxon>
        <taxon>Craniata</taxon>
        <taxon>Vertebrata</taxon>
        <taxon>Euteleostomi</taxon>
        <taxon>Actinopterygii</taxon>
        <taxon>Neopterygii</taxon>
        <taxon>Teleostei</taxon>
        <taxon>Ostariophysi</taxon>
        <taxon>Cypriniformes</taxon>
        <taxon>Cyprinidae</taxon>
        <taxon>Cyprininae</taxon>
        <taxon>Sinocyclocheilus</taxon>
    </lineage>
</organism>
<dbReference type="Pfam" id="PF19047">
    <property type="entry name" value="HOOK_N"/>
    <property type="match status" value="1"/>
</dbReference>
<evidence type="ECO:0000256" key="1">
    <source>
        <dbReference type="ARBA" id="ARBA00004245"/>
    </source>
</evidence>
<dbReference type="PANTHER" id="PTHR18947">
    <property type="entry name" value="HOOK PROTEINS"/>
    <property type="match status" value="1"/>
</dbReference>
<dbReference type="Proteomes" id="UP000472260">
    <property type="component" value="Unassembled WGS sequence"/>
</dbReference>
<dbReference type="InterPro" id="IPR036872">
    <property type="entry name" value="CH_dom_sf"/>
</dbReference>
<name>A0A671PJZ4_9TELE</name>
<dbReference type="Ensembl" id="ENSSANT00000061547.1">
    <property type="protein sequence ID" value="ENSSANP00000057844.1"/>
    <property type="gene ID" value="ENSSANG00000028029.1"/>
</dbReference>
<feature type="coiled-coil region" evidence="7">
    <location>
        <begin position="394"/>
        <end position="536"/>
    </location>
</feature>
<dbReference type="GO" id="GO:0051959">
    <property type="term" value="F:dynein light intermediate chain binding"/>
    <property type="evidence" value="ECO:0007669"/>
    <property type="project" value="TreeGrafter"/>
</dbReference>
<evidence type="ECO:0000313" key="10">
    <source>
        <dbReference type="Proteomes" id="UP000472260"/>
    </source>
</evidence>
<dbReference type="PROSITE" id="PS50021">
    <property type="entry name" value="CH"/>
    <property type="match status" value="1"/>
</dbReference>
<dbReference type="GO" id="GO:0005737">
    <property type="term" value="C:cytoplasm"/>
    <property type="evidence" value="ECO:0007669"/>
    <property type="project" value="TreeGrafter"/>
</dbReference>
<evidence type="ECO:0000256" key="6">
    <source>
        <dbReference type="ARBA" id="ARBA00023212"/>
    </source>
</evidence>
<feature type="domain" description="Calponin-homology (CH)" evidence="8">
    <location>
        <begin position="6"/>
        <end position="122"/>
    </location>
</feature>
<evidence type="ECO:0000256" key="4">
    <source>
        <dbReference type="ARBA" id="ARBA00022701"/>
    </source>
</evidence>
<dbReference type="Gene3D" id="1.10.418.10">
    <property type="entry name" value="Calponin-like domain"/>
    <property type="match status" value="1"/>
</dbReference>
<evidence type="ECO:0000256" key="2">
    <source>
        <dbReference type="ARBA" id="ARBA00006946"/>
    </source>
</evidence>
<keyword evidence="4" id="KW-0493">Microtubule</keyword>
<dbReference type="AlphaFoldDB" id="A0A671PJZ4"/>
<reference evidence="9" key="1">
    <citation type="submission" date="2025-08" db="UniProtKB">
        <authorList>
            <consortium name="Ensembl"/>
        </authorList>
    </citation>
    <scope>IDENTIFICATION</scope>
</reference>
<dbReference type="GO" id="GO:0031122">
    <property type="term" value="P:cytoplasmic microtubule organization"/>
    <property type="evidence" value="ECO:0007669"/>
    <property type="project" value="InterPro"/>
</dbReference>
<dbReference type="InterPro" id="IPR001715">
    <property type="entry name" value="CH_dom"/>
</dbReference>
<sequence length="622" mass="72188">MDLNKTVLCESLIIWLQTFKTAAPCKTVEDLTSGAAMSQALHQIDPSWFSESWLARIKEDVGNNVRLKMNNLKKILQMMVDYYNELLAQKITDFPLPDLARVVEQFDHVELGRLLQLILGCAVKCDRKQEYIQIIMTLEESVQHVVMTAIQETSIENSEPSLGRISLFEIACSVNNECVCMCVITRLEAAKDDYRIHCEELEKQLVELQHRNDELTSLAEESRSLKDELDILRCVSCSDRAVKLEASVETYRKKLEDLSDLRRQVKVLEEKNMTYMHNTVSLEEELRKANAARTQLETYKRQGQELHRKLSDESRRADNLAFEMKKFQEKYDALLKEKERISIERDTLREINEELRCTQAQQDQLLQAGKYQTGSPSHDNLAAEMLPIEYREKFIRLQHENKMLRLQQEESENERITELQEQLEEARRGRSQLDTENRLNRERISELQQQVEDLQKALQTQGAKPEDVSVCLSHLVVLVQLNKAQDEIMKKKELLEDLQPDATQTSVKMDELMAALKKKDEDMRAMEERYKMYLEKARDVLTLTSALKYIAYFATDCLMLWSVLQFCSHFKVLDIFMLPNHSRLSGRSNSILPPGQSFLAQQRQVTNARRTMSINVPAPSSK</sequence>
<dbReference type="FunFam" id="1.10.418.10:FF:000024">
    <property type="entry name" value="Hook homolog 3 (Drosophila)"/>
    <property type="match status" value="1"/>
</dbReference>
<dbReference type="CDD" id="cd22225">
    <property type="entry name" value="HkD_Hook1"/>
    <property type="match status" value="1"/>
</dbReference>
<dbReference type="GO" id="GO:0005874">
    <property type="term" value="C:microtubule"/>
    <property type="evidence" value="ECO:0007669"/>
    <property type="project" value="UniProtKB-KW"/>
</dbReference>
<dbReference type="InterPro" id="IPR043936">
    <property type="entry name" value="HOOK_N"/>
</dbReference>
<evidence type="ECO:0000256" key="7">
    <source>
        <dbReference type="SAM" id="Coils"/>
    </source>
</evidence>
<comment type="similarity">
    <text evidence="2">Belongs to the hook family.</text>
</comment>
<accession>A0A671PJZ4</accession>
<keyword evidence="6" id="KW-0206">Cytoskeleton</keyword>
<proteinExistence type="inferred from homology"/>
<dbReference type="GO" id="GO:0005813">
    <property type="term" value="C:centrosome"/>
    <property type="evidence" value="ECO:0007669"/>
    <property type="project" value="TreeGrafter"/>
</dbReference>
<keyword evidence="5 7" id="KW-0175">Coiled coil</keyword>
<dbReference type="InterPro" id="IPR008636">
    <property type="entry name" value="Hook_C"/>
</dbReference>
<evidence type="ECO:0000259" key="8">
    <source>
        <dbReference type="PROSITE" id="PS50021"/>
    </source>
</evidence>
<evidence type="ECO:0000313" key="9">
    <source>
        <dbReference type="Ensembl" id="ENSSANP00000057844.1"/>
    </source>
</evidence>
<comment type="subcellular location">
    <subcellularLocation>
        <location evidence="1">Cytoplasm</location>
        <location evidence="1">Cytoskeleton</location>
    </subcellularLocation>
</comment>
<evidence type="ECO:0000256" key="5">
    <source>
        <dbReference type="ARBA" id="ARBA00023054"/>
    </source>
</evidence>
<dbReference type="GO" id="GO:0008017">
    <property type="term" value="F:microtubule binding"/>
    <property type="evidence" value="ECO:0007669"/>
    <property type="project" value="InterPro"/>
</dbReference>
<protein>
    <submittedName>
        <fullName evidence="9">Protein Hook homolog 1</fullName>
    </submittedName>
</protein>
<dbReference type="GO" id="GO:0030705">
    <property type="term" value="P:cytoskeleton-dependent intracellular transport"/>
    <property type="evidence" value="ECO:0007669"/>
    <property type="project" value="InterPro"/>
</dbReference>
<dbReference type="SUPFAM" id="SSF116907">
    <property type="entry name" value="Hook domain"/>
    <property type="match status" value="1"/>
</dbReference>
<dbReference type="Pfam" id="PF05622">
    <property type="entry name" value="HOOK"/>
    <property type="match status" value="1"/>
</dbReference>
<dbReference type="GO" id="GO:0010256">
    <property type="term" value="P:endomembrane system organization"/>
    <property type="evidence" value="ECO:0007669"/>
    <property type="project" value="UniProtKB-ARBA"/>
</dbReference>
<dbReference type="PANTHER" id="PTHR18947:SF36">
    <property type="entry name" value="PROTEIN HOOK HOMOLOG 1"/>
    <property type="match status" value="1"/>
</dbReference>